<accession>A0A0K1EK81</accession>
<organism evidence="4 5">
    <name type="scientific">Chondromyces crocatus</name>
    <dbReference type="NCBI Taxonomy" id="52"/>
    <lineage>
        <taxon>Bacteria</taxon>
        <taxon>Pseudomonadati</taxon>
        <taxon>Myxococcota</taxon>
        <taxon>Polyangia</taxon>
        <taxon>Polyangiales</taxon>
        <taxon>Polyangiaceae</taxon>
        <taxon>Chondromyces</taxon>
    </lineage>
</organism>
<reference evidence="4 5" key="1">
    <citation type="submission" date="2015-07" db="EMBL/GenBank/DDBJ databases">
        <title>Genome analysis of myxobacterium Chondromyces crocatus Cm c5 reveals a high potential for natural compound synthesis and the genetic basis for the loss of fruiting body formation.</title>
        <authorList>
            <person name="Zaburannyi N."/>
            <person name="Bunk B."/>
            <person name="Maier J."/>
            <person name="Overmann J."/>
            <person name="Mueller R."/>
        </authorList>
    </citation>
    <scope>NUCLEOTIDE SEQUENCE [LARGE SCALE GENOMIC DNA]</scope>
    <source>
        <strain evidence="4 5">Cm c5</strain>
    </source>
</reference>
<proteinExistence type="predicted"/>
<evidence type="ECO:0000256" key="2">
    <source>
        <dbReference type="SAM" id="MobiDB-lite"/>
    </source>
</evidence>
<evidence type="ECO:0000256" key="3">
    <source>
        <dbReference type="SAM" id="Phobius"/>
    </source>
</evidence>
<keyword evidence="3" id="KW-0472">Membrane</keyword>
<feature type="compositionally biased region" description="Pro residues" evidence="2">
    <location>
        <begin position="71"/>
        <end position="84"/>
    </location>
</feature>
<feature type="compositionally biased region" description="Low complexity" evidence="2">
    <location>
        <begin position="85"/>
        <end position="102"/>
    </location>
</feature>
<keyword evidence="1" id="KW-0175">Coiled coil</keyword>
<dbReference type="STRING" id="52.CMC5_052260"/>
<dbReference type="OrthoDB" id="5492826at2"/>
<keyword evidence="3" id="KW-1133">Transmembrane helix</keyword>
<feature type="coiled-coil region" evidence="1">
    <location>
        <begin position="160"/>
        <end position="187"/>
    </location>
</feature>
<feature type="compositionally biased region" description="Basic and acidic residues" evidence="2">
    <location>
        <begin position="1"/>
        <end position="16"/>
    </location>
</feature>
<feature type="region of interest" description="Disordered" evidence="2">
    <location>
        <begin position="1"/>
        <end position="102"/>
    </location>
</feature>
<dbReference type="AlphaFoldDB" id="A0A0K1EK81"/>
<evidence type="ECO:0000256" key="1">
    <source>
        <dbReference type="SAM" id="Coils"/>
    </source>
</evidence>
<feature type="transmembrane region" description="Helical" evidence="3">
    <location>
        <begin position="126"/>
        <end position="146"/>
    </location>
</feature>
<keyword evidence="3" id="KW-0812">Transmembrane</keyword>
<dbReference type="Proteomes" id="UP000067626">
    <property type="component" value="Chromosome"/>
</dbReference>
<dbReference type="KEGG" id="ccro:CMC5_052260"/>
<evidence type="ECO:0000313" key="5">
    <source>
        <dbReference type="Proteomes" id="UP000067626"/>
    </source>
</evidence>
<dbReference type="RefSeq" id="WP_050432898.1">
    <property type="nucleotide sequence ID" value="NZ_CP012159.1"/>
</dbReference>
<feature type="compositionally biased region" description="Low complexity" evidence="2">
    <location>
        <begin position="49"/>
        <end position="64"/>
    </location>
</feature>
<protein>
    <submittedName>
        <fullName evidence="4">Formin</fullName>
    </submittedName>
</protein>
<feature type="compositionally biased region" description="Pro residues" evidence="2">
    <location>
        <begin position="33"/>
        <end position="48"/>
    </location>
</feature>
<keyword evidence="5" id="KW-1185">Reference proteome</keyword>
<evidence type="ECO:0000313" key="4">
    <source>
        <dbReference type="EMBL" id="AKT41067.1"/>
    </source>
</evidence>
<gene>
    <name evidence="4" type="ORF">CMC5_052260</name>
</gene>
<name>A0A0K1EK81_CHOCO</name>
<dbReference type="EMBL" id="CP012159">
    <property type="protein sequence ID" value="AKT41067.1"/>
    <property type="molecule type" value="Genomic_DNA"/>
</dbReference>
<sequence>MADDNKPKKTKIDLKARLGKTTMTGVAGAAVPLPAPGPSSPGSGPPSDNPAQAPAASPSGRPSAPGGGGIAPPPGISPGIPLPPFAQQRAAAAQPAPKPTAVQQTIKVEVGEEIEQERKKASKRTALFAAMTAVIGIAIGFGIGGAKARQDRGKKAVDDAGVLEKDVKAANEKMRDLGQKLNGAATELGGKTFPKTFAQELGALNIPFEATNLAGKQIGTLPPNTVKRLFDYTQAVASVNSTKDSLRNLLGIAQAPVEKAWKEEKEPVFNFSVVFRRDGDKMLAELVPNKEPFPLGKDWPEKFKITRLERTQQGAKAVEKEATRWTKGDLVASDPIAIPIDPPTVAAFTSEQIVSRLAKEMRDLRNTLDGNNDDPTAGPGLVKQGDDLVNELHKIALAR</sequence>